<feature type="binding site" evidence="10">
    <location>
        <position position="87"/>
    </location>
    <ligand>
        <name>substrate</name>
    </ligand>
</feature>
<dbReference type="PANTHER" id="PTHR30480">
    <property type="entry name" value="BETA-HEXOSAMINIDASE-RELATED"/>
    <property type="match status" value="1"/>
</dbReference>
<comment type="catalytic activity">
    <reaction evidence="1 10">
        <text>Hydrolysis of terminal non-reducing N-acetyl-D-hexosamine residues in N-acetyl-beta-D-hexosaminides.</text>
        <dbReference type="EC" id="3.2.1.52"/>
    </reaction>
</comment>
<comment type="similarity">
    <text evidence="10">Belongs to the glycosyl hydrolase 3 family. NagZ subfamily.</text>
</comment>
<dbReference type="GO" id="GO:0005737">
    <property type="term" value="C:cytoplasm"/>
    <property type="evidence" value="ECO:0007669"/>
    <property type="project" value="UniProtKB-SubCell"/>
</dbReference>
<organism evidence="12 13">
    <name type="scientific">Paracandidimonas soli</name>
    <dbReference type="NCBI Taxonomy" id="1917182"/>
    <lineage>
        <taxon>Bacteria</taxon>
        <taxon>Pseudomonadati</taxon>
        <taxon>Pseudomonadota</taxon>
        <taxon>Betaproteobacteria</taxon>
        <taxon>Burkholderiales</taxon>
        <taxon>Alcaligenaceae</taxon>
        <taxon>Paracandidimonas</taxon>
    </lineage>
</organism>
<dbReference type="InterPro" id="IPR036962">
    <property type="entry name" value="Glyco_hydro_3_N_sf"/>
</dbReference>
<dbReference type="AlphaFoldDB" id="A0A4R3VCA6"/>
<protein>
    <recommendedName>
        <fullName evidence="10">Beta-hexosaminidase</fullName>
        <ecNumber evidence="10">3.2.1.52</ecNumber>
    </recommendedName>
    <alternativeName>
        <fullName evidence="10">Beta-N-acetylhexosaminidase</fullName>
    </alternativeName>
    <alternativeName>
        <fullName evidence="10">N-acetyl-beta-glucosaminidase</fullName>
    </alternativeName>
</protein>
<reference evidence="12 13" key="1">
    <citation type="submission" date="2019-03" db="EMBL/GenBank/DDBJ databases">
        <title>Genomic Encyclopedia of Type Strains, Phase IV (KMG-IV): sequencing the most valuable type-strain genomes for metagenomic binning, comparative biology and taxonomic classification.</title>
        <authorList>
            <person name="Goeker M."/>
        </authorList>
    </citation>
    <scope>NUCLEOTIDE SEQUENCE [LARGE SCALE GENOMIC DNA]</scope>
    <source>
        <strain evidence="12 13">DSM 100048</strain>
    </source>
</reference>
<evidence type="ECO:0000256" key="5">
    <source>
        <dbReference type="ARBA" id="ARBA00022960"/>
    </source>
</evidence>
<keyword evidence="9 10" id="KW-0961">Cell wall biogenesis/degradation</keyword>
<keyword evidence="13" id="KW-1185">Reference proteome</keyword>
<evidence type="ECO:0000256" key="10">
    <source>
        <dbReference type="HAMAP-Rule" id="MF_00364"/>
    </source>
</evidence>
<evidence type="ECO:0000256" key="9">
    <source>
        <dbReference type="ARBA" id="ARBA00023316"/>
    </source>
</evidence>
<evidence type="ECO:0000256" key="2">
    <source>
        <dbReference type="ARBA" id="ARBA00022490"/>
    </source>
</evidence>
<evidence type="ECO:0000256" key="1">
    <source>
        <dbReference type="ARBA" id="ARBA00001231"/>
    </source>
</evidence>
<dbReference type="EMBL" id="SMBX01000002">
    <property type="protein sequence ID" value="TCV01443.1"/>
    <property type="molecule type" value="Genomic_DNA"/>
</dbReference>
<dbReference type="InterPro" id="IPR017853">
    <property type="entry name" value="GH"/>
</dbReference>
<keyword evidence="2 10" id="KW-0963">Cytoplasm</keyword>
<evidence type="ECO:0000256" key="8">
    <source>
        <dbReference type="ARBA" id="ARBA00023306"/>
    </source>
</evidence>
<evidence type="ECO:0000313" key="12">
    <source>
        <dbReference type="EMBL" id="TCV01443.1"/>
    </source>
</evidence>
<dbReference type="GO" id="GO:0009254">
    <property type="term" value="P:peptidoglycan turnover"/>
    <property type="evidence" value="ECO:0007669"/>
    <property type="project" value="UniProtKB-UniRule"/>
</dbReference>
<proteinExistence type="inferred from homology"/>
<dbReference type="InterPro" id="IPR050226">
    <property type="entry name" value="NagZ_Beta-hexosaminidase"/>
</dbReference>
<dbReference type="PROSITE" id="PS00775">
    <property type="entry name" value="GLYCOSYL_HYDROL_F3"/>
    <property type="match status" value="1"/>
</dbReference>
<dbReference type="PANTHER" id="PTHR30480:SF13">
    <property type="entry name" value="BETA-HEXOSAMINIDASE"/>
    <property type="match status" value="1"/>
</dbReference>
<dbReference type="UniPathway" id="UPA00544"/>
<evidence type="ECO:0000313" key="13">
    <source>
        <dbReference type="Proteomes" id="UP000294692"/>
    </source>
</evidence>
<name>A0A4R3VCA6_9BURK</name>
<comment type="function">
    <text evidence="10">Plays a role in peptidoglycan recycling by cleaving the terminal beta-1,4-linked N-acetylglucosamine (GlcNAc) from peptide-linked peptidoglycan fragments, giving rise to free GlcNAc, anhydro-N-acetylmuramic acid and anhydro-N-acetylmuramic acid-linked peptides.</text>
</comment>
<accession>A0A4R3VCA6</accession>
<feature type="binding site" evidence="10">
    <location>
        <position position="162"/>
    </location>
    <ligand>
        <name>substrate</name>
    </ligand>
</feature>
<feature type="binding site" evidence="10">
    <location>
        <begin position="192"/>
        <end position="193"/>
    </location>
    <ligand>
        <name>substrate</name>
    </ligand>
</feature>
<dbReference type="Pfam" id="PF00933">
    <property type="entry name" value="Glyco_hydro_3"/>
    <property type="match status" value="1"/>
</dbReference>
<dbReference type="GO" id="GO:0004563">
    <property type="term" value="F:beta-N-acetylhexosaminidase activity"/>
    <property type="evidence" value="ECO:0007669"/>
    <property type="project" value="UniProtKB-UniRule"/>
</dbReference>
<feature type="active site" description="Nucleophile" evidence="10">
    <location>
        <position position="276"/>
    </location>
</feature>
<evidence type="ECO:0000256" key="7">
    <source>
        <dbReference type="ARBA" id="ARBA00023295"/>
    </source>
</evidence>
<feature type="site" description="Important for catalytic activity" evidence="10">
    <location>
        <position position="203"/>
    </location>
</feature>
<comment type="subcellular location">
    <subcellularLocation>
        <location evidence="10">Cytoplasm</location>
    </subcellularLocation>
</comment>
<evidence type="ECO:0000259" key="11">
    <source>
        <dbReference type="Pfam" id="PF00933"/>
    </source>
</evidence>
<dbReference type="GO" id="GO:0005975">
    <property type="term" value="P:carbohydrate metabolic process"/>
    <property type="evidence" value="ECO:0007669"/>
    <property type="project" value="InterPro"/>
</dbReference>
<dbReference type="Gene3D" id="3.20.20.300">
    <property type="entry name" value="Glycoside hydrolase, family 3, N-terminal domain"/>
    <property type="match status" value="1"/>
</dbReference>
<dbReference type="GO" id="GO:0009252">
    <property type="term" value="P:peptidoglycan biosynthetic process"/>
    <property type="evidence" value="ECO:0007669"/>
    <property type="project" value="UniProtKB-KW"/>
</dbReference>
<dbReference type="GO" id="GO:0008360">
    <property type="term" value="P:regulation of cell shape"/>
    <property type="evidence" value="ECO:0007669"/>
    <property type="project" value="UniProtKB-KW"/>
</dbReference>
<comment type="pathway">
    <text evidence="10">Cell wall biogenesis; peptidoglycan recycling.</text>
</comment>
<keyword evidence="6 10" id="KW-0573">Peptidoglycan synthesis</keyword>
<dbReference type="NCBIfam" id="NF003740">
    <property type="entry name" value="PRK05337.1"/>
    <property type="match status" value="1"/>
</dbReference>
<dbReference type="InterPro" id="IPR001764">
    <property type="entry name" value="Glyco_hydro_3_N"/>
</dbReference>
<evidence type="ECO:0000256" key="6">
    <source>
        <dbReference type="ARBA" id="ARBA00022984"/>
    </source>
</evidence>
<keyword evidence="7 10" id="KW-0326">Glycosidase</keyword>
<keyword evidence="8 10" id="KW-0131">Cell cycle</keyword>
<dbReference type="SUPFAM" id="SSF51445">
    <property type="entry name" value="(Trans)glycosidases"/>
    <property type="match status" value="1"/>
</dbReference>
<feature type="active site" description="Proton donor/acceptor" evidence="10">
    <location>
        <position position="205"/>
    </location>
</feature>
<keyword evidence="3 10" id="KW-0132">Cell division</keyword>
<dbReference type="InterPro" id="IPR019800">
    <property type="entry name" value="Glyco_hydro_3_AS"/>
</dbReference>
<dbReference type="Proteomes" id="UP000294692">
    <property type="component" value="Unassembled WGS sequence"/>
</dbReference>
<dbReference type="InterPro" id="IPR022956">
    <property type="entry name" value="Beta_hexosaminidase_bac"/>
</dbReference>
<evidence type="ECO:0000256" key="4">
    <source>
        <dbReference type="ARBA" id="ARBA00022801"/>
    </source>
</evidence>
<gene>
    <name evidence="10" type="primary">nagZ</name>
    <name evidence="12" type="ORF">EV686_102155</name>
</gene>
<dbReference type="HAMAP" id="MF_00364">
    <property type="entry name" value="NagZ"/>
    <property type="match status" value="1"/>
</dbReference>
<dbReference type="EC" id="3.2.1.52" evidence="10"/>
<evidence type="ECO:0000256" key="3">
    <source>
        <dbReference type="ARBA" id="ARBA00022618"/>
    </source>
</evidence>
<dbReference type="GO" id="GO:0051301">
    <property type="term" value="P:cell division"/>
    <property type="evidence" value="ECO:0007669"/>
    <property type="project" value="UniProtKB-KW"/>
</dbReference>
<keyword evidence="5 10" id="KW-0133">Cell shape</keyword>
<dbReference type="GO" id="GO:0071555">
    <property type="term" value="P:cell wall organization"/>
    <property type="evidence" value="ECO:0007669"/>
    <property type="project" value="UniProtKB-KW"/>
</dbReference>
<feature type="binding site" evidence="10">
    <location>
        <position position="95"/>
    </location>
    <ligand>
        <name>substrate</name>
    </ligand>
</feature>
<comment type="caution">
    <text evidence="12">The sequence shown here is derived from an EMBL/GenBank/DDBJ whole genome shotgun (WGS) entry which is preliminary data.</text>
</comment>
<feature type="domain" description="Glycoside hydrolase family 3 N-terminal" evidence="11">
    <location>
        <begin position="37"/>
        <end position="320"/>
    </location>
</feature>
<sequence>MSIKRGSDTQAGMAAKTSGRLAALPPGPIMVDVAGTRLTAAERRRLRHPLVGGVILFARNFSDRKQLTALCRSIHAARDEPLLIAVDHEGGRVQRFRTDGFTPIPAMGQLGELWMRDPLRAMRLATEAGYVLGAELRACGVDFSFTPVLDLDYGVSGVIGNRSFHRDPRVVAMLARALIQGLSQAGMGACGKHFPGHGAVQADSHHEIPVDERELDEILNEDAQPYHWLGDMVLPSVMPAHVIYPKVDSRPAGFSRRWLQDILRGQLAYDGVIFSDDLTMEGATVAGDILARAQAALGAGCDMALVCNRPDLADELLQRLSFRMPRRSIERLRRLRPALSSPTWSQLQADTRYVYARKLQSEIVPG</sequence>
<keyword evidence="4 10" id="KW-0378">Hydrolase</keyword>